<evidence type="ECO:0000256" key="6">
    <source>
        <dbReference type="ARBA" id="ARBA00022840"/>
    </source>
</evidence>
<dbReference type="GO" id="GO:0004674">
    <property type="term" value="F:protein serine/threonine kinase activity"/>
    <property type="evidence" value="ECO:0007669"/>
    <property type="project" value="UniProtKB-KW"/>
</dbReference>
<dbReference type="AlphaFoldDB" id="C5FXE7"/>
<evidence type="ECO:0000313" key="11">
    <source>
        <dbReference type="EMBL" id="EEQ34987.1"/>
    </source>
</evidence>
<evidence type="ECO:0000256" key="3">
    <source>
        <dbReference type="ARBA" id="ARBA00022679"/>
    </source>
</evidence>
<dbReference type="eggNOG" id="KOG1290">
    <property type="taxonomic scope" value="Eukaryota"/>
</dbReference>
<keyword evidence="3" id="KW-0808">Transferase</keyword>
<protein>
    <recommendedName>
        <fullName evidence="1">non-specific serine/threonine protein kinase</fullName>
        <ecNumber evidence="1">2.7.11.1</ecNumber>
    </recommendedName>
</protein>
<evidence type="ECO:0000256" key="4">
    <source>
        <dbReference type="ARBA" id="ARBA00022741"/>
    </source>
</evidence>
<dbReference type="EMBL" id="DS995707">
    <property type="protein sequence ID" value="EEQ34987.1"/>
    <property type="molecule type" value="Genomic_DNA"/>
</dbReference>
<evidence type="ECO:0000256" key="1">
    <source>
        <dbReference type="ARBA" id="ARBA00012513"/>
    </source>
</evidence>
<evidence type="ECO:0000256" key="9">
    <source>
        <dbReference type="PROSITE-ProRule" id="PRU10141"/>
    </source>
</evidence>
<name>C5FXE7_ARTOC</name>
<dbReference type="InterPro" id="IPR051334">
    <property type="entry name" value="SRPK"/>
</dbReference>
<reference evidence="12" key="1">
    <citation type="journal article" date="2012" name="MBio">
        <title>Comparative genome analysis of Trichophyton rubrum and related dermatophytes reveals candidate genes involved in infection.</title>
        <authorList>
            <person name="Martinez D.A."/>
            <person name="Oliver B.G."/>
            <person name="Graeser Y."/>
            <person name="Goldberg J.M."/>
            <person name="Li W."/>
            <person name="Martinez-Rossi N.M."/>
            <person name="Monod M."/>
            <person name="Shelest E."/>
            <person name="Barton R.C."/>
            <person name="Birch E."/>
            <person name="Brakhage A.A."/>
            <person name="Chen Z."/>
            <person name="Gurr S.J."/>
            <person name="Heiman D."/>
            <person name="Heitman J."/>
            <person name="Kosti I."/>
            <person name="Rossi A."/>
            <person name="Saif S."/>
            <person name="Samalova M."/>
            <person name="Saunders C.W."/>
            <person name="Shea T."/>
            <person name="Summerbell R.C."/>
            <person name="Xu J."/>
            <person name="Young S."/>
            <person name="Zeng Q."/>
            <person name="Birren B.W."/>
            <person name="Cuomo C.A."/>
            <person name="White T.C."/>
        </authorList>
    </citation>
    <scope>NUCLEOTIDE SEQUENCE [LARGE SCALE GENOMIC DNA]</scope>
    <source>
        <strain evidence="12">ATCC MYA-4605 / CBS 113480</strain>
    </source>
</reference>
<feature type="domain" description="Protein kinase" evidence="10">
    <location>
        <begin position="52"/>
        <end position="392"/>
    </location>
</feature>
<keyword evidence="4 9" id="KW-0547">Nucleotide-binding</keyword>
<evidence type="ECO:0000256" key="7">
    <source>
        <dbReference type="ARBA" id="ARBA00047899"/>
    </source>
</evidence>
<sequence length="403" mass="46684">MMSSQLQTPLTFPTSGFELVDTNEKIEEETLPTYNPKKYYPVRLGQIFQDRYQVVGKVGYGVFSTVWLARDFQKSRHVILKMCISSVEPSNEIKIYEHISTSESKVDHAGKAFYRRLYDSFNVEGPHGSHVCLVQQPLGLSLDQLLDTRPTRTFTLELLKPPLRQILAGFDFLHRLDIIHTDIQSKNLLLGIDDPSIFFVFEEAEIEHQPCPRKVLDDRIIYVSRRVPFSRRLPIITDFGEARLRDEAHRGEDIMPDLYRAPEVILRMEWDIWVDIWSVAMVVWDLVKGPTLFNARNEEKLLDDRLHLAEMVAIMGPPPKEFLERSQVSLLYWDENGQWRGLAPIPEISLESLAEGIEGEDIQGFIAFLRRILRWLPEERPTAGELMFDPWLMKGLGKFGKTE</sequence>
<dbReference type="RefSeq" id="XP_002844023.1">
    <property type="nucleotide sequence ID" value="XM_002843977.1"/>
</dbReference>
<dbReference type="Gene3D" id="3.30.200.20">
    <property type="entry name" value="Phosphorylase Kinase, domain 1"/>
    <property type="match status" value="1"/>
</dbReference>
<dbReference type="STRING" id="554155.C5FXE7"/>
<comment type="catalytic activity">
    <reaction evidence="8">
        <text>L-seryl-[protein] + ATP = O-phospho-L-seryl-[protein] + ADP + H(+)</text>
        <dbReference type="Rhea" id="RHEA:17989"/>
        <dbReference type="Rhea" id="RHEA-COMP:9863"/>
        <dbReference type="Rhea" id="RHEA-COMP:11604"/>
        <dbReference type="ChEBI" id="CHEBI:15378"/>
        <dbReference type="ChEBI" id="CHEBI:29999"/>
        <dbReference type="ChEBI" id="CHEBI:30616"/>
        <dbReference type="ChEBI" id="CHEBI:83421"/>
        <dbReference type="ChEBI" id="CHEBI:456216"/>
        <dbReference type="EC" id="2.7.11.1"/>
    </reaction>
</comment>
<dbReference type="PANTHER" id="PTHR47634">
    <property type="entry name" value="PROTEIN KINASE DOMAIN-CONTAINING PROTEIN-RELATED"/>
    <property type="match status" value="1"/>
</dbReference>
<dbReference type="PROSITE" id="PS00107">
    <property type="entry name" value="PROTEIN_KINASE_ATP"/>
    <property type="match status" value="1"/>
</dbReference>
<dbReference type="EC" id="2.7.11.1" evidence="1"/>
<dbReference type="SMART" id="SM00220">
    <property type="entry name" value="S_TKc"/>
    <property type="match status" value="1"/>
</dbReference>
<comment type="catalytic activity">
    <reaction evidence="7">
        <text>L-threonyl-[protein] + ATP = O-phospho-L-threonyl-[protein] + ADP + H(+)</text>
        <dbReference type="Rhea" id="RHEA:46608"/>
        <dbReference type="Rhea" id="RHEA-COMP:11060"/>
        <dbReference type="Rhea" id="RHEA-COMP:11605"/>
        <dbReference type="ChEBI" id="CHEBI:15378"/>
        <dbReference type="ChEBI" id="CHEBI:30013"/>
        <dbReference type="ChEBI" id="CHEBI:30616"/>
        <dbReference type="ChEBI" id="CHEBI:61977"/>
        <dbReference type="ChEBI" id="CHEBI:456216"/>
        <dbReference type="EC" id="2.7.11.1"/>
    </reaction>
</comment>
<dbReference type="Gene3D" id="1.10.510.10">
    <property type="entry name" value="Transferase(Phosphotransferase) domain 1"/>
    <property type="match status" value="1"/>
</dbReference>
<dbReference type="PROSITE" id="PS50011">
    <property type="entry name" value="PROTEIN_KINASE_DOM"/>
    <property type="match status" value="1"/>
</dbReference>
<feature type="binding site" evidence="9">
    <location>
        <position position="81"/>
    </location>
    <ligand>
        <name>ATP</name>
        <dbReference type="ChEBI" id="CHEBI:30616"/>
    </ligand>
</feature>
<accession>C5FXE7</accession>
<dbReference type="SUPFAM" id="SSF56112">
    <property type="entry name" value="Protein kinase-like (PK-like)"/>
    <property type="match status" value="1"/>
</dbReference>
<dbReference type="OrthoDB" id="4170567at2759"/>
<dbReference type="GO" id="GO:0000245">
    <property type="term" value="P:spliceosomal complex assembly"/>
    <property type="evidence" value="ECO:0007669"/>
    <property type="project" value="TreeGrafter"/>
</dbReference>
<keyword evidence="5 11" id="KW-0418">Kinase</keyword>
<evidence type="ECO:0000259" key="10">
    <source>
        <dbReference type="PROSITE" id="PS50011"/>
    </source>
</evidence>
<dbReference type="GO" id="GO:0005737">
    <property type="term" value="C:cytoplasm"/>
    <property type="evidence" value="ECO:0007669"/>
    <property type="project" value="TreeGrafter"/>
</dbReference>
<dbReference type="HOGENOM" id="CLU_000288_81_1_1"/>
<dbReference type="GO" id="GO:0005524">
    <property type="term" value="F:ATP binding"/>
    <property type="evidence" value="ECO:0007669"/>
    <property type="project" value="UniProtKB-UniRule"/>
</dbReference>
<dbReference type="InterPro" id="IPR011009">
    <property type="entry name" value="Kinase-like_dom_sf"/>
</dbReference>
<dbReference type="PANTHER" id="PTHR47634:SF9">
    <property type="entry name" value="PROTEIN KINASE DOMAIN-CONTAINING PROTEIN-RELATED"/>
    <property type="match status" value="1"/>
</dbReference>
<dbReference type="Proteomes" id="UP000002035">
    <property type="component" value="Unassembled WGS sequence"/>
</dbReference>
<gene>
    <name evidence="11" type="ORF">MCYG_07806</name>
</gene>
<evidence type="ECO:0000256" key="5">
    <source>
        <dbReference type="ARBA" id="ARBA00022777"/>
    </source>
</evidence>
<evidence type="ECO:0000313" key="12">
    <source>
        <dbReference type="Proteomes" id="UP000002035"/>
    </source>
</evidence>
<proteinExistence type="predicted"/>
<dbReference type="GO" id="GO:0050684">
    <property type="term" value="P:regulation of mRNA processing"/>
    <property type="evidence" value="ECO:0007669"/>
    <property type="project" value="TreeGrafter"/>
</dbReference>
<organism evidence="11 12">
    <name type="scientific">Arthroderma otae (strain ATCC MYA-4605 / CBS 113480)</name>
    <name type="common">Microsporum canis</name>
    <dbReference type="NCBI Taxonomy" id="554155"/>
    <lineage>
        <taxon>Eukaryota</taxon>
        <taxon>Fungi</taxon>
        <taxon>Dikarya</taxon>
        <taxon>Ascomycota</taxon>
        <taxon>Pezizomycotina</taxon>
        <taxon>Eurotiomycetes</taxon>
        <taxon>Eurotiomycetidae</taxon>
        <taxon>Onygenales</taxon>
        <taxon>Arthrodermataceae</taxon>
        <taxon>Microsporum</taxon>
    </lineage>
</organism>
<dbReference type="VEuPathDB" id="FungiDB:MCYG_07806"/>
<dbReference type="InterPro" id="IPR017441">
    <property type="entry name" value="Protein_kinase_ATP_BS"/>
</dbReference>
<dbReference type="Pfam" id="PF00069">
    <property type="entry name" value="Pkinase"/>
    <property type="match status" value="1"/>
</dbReference>
<keyword evidence="2" id="KW-0723">Serine/threonine-protein kinase</keyword>
<dbReference type="OMA" id="MDPWLMK"/>
<evidence type="ECO:0000256" key="2">
    <source>
        <dbReference type="ARBA" id="ARBA00022527"/>
    </source>
</evidence>
<keyword evidence="6 9" id="KW-0067">ATP-binding</keyword>
<dbReference type="InterPro" id="IPR000719">
    <property type="entry name" value="Prot_kinase_dom"/>
</dbReference>
<dbReference type="GO" id="GO:0005634">
    <property type="term" value="C:nucleus"/>
    <property type="evidence" value="ECO:0007669"/>
    <property type="project" value="TreeGrafter"/>
</dbReference>
<evidence type="ECO:0000256" key="8">
    <source>
        <dbReference type="ARBA" id="ARBA00048679"/>
    </source>
</evidence>
<dbReference type="GeneID" id="9226405"/>
<keyword evidence="12" id="KW-1185">Reference proteome</keyword>